<feature type="region of interest" description="Disordered" evidence="2">
    <location>
        <begin position="86"/>
        <end position="118"/>
    </location>
</feature>
<dbReference type="PROSITE" id="PS50158">
    <property type="entry name" value="ZF_CCHC"/>
    <property type="match status" value="1"/>
</dbReference>
<name>A0A8S9XKS0_APOLU</name>
<dbReference type="EMBL" id="WIXP02000006">
    <property type="protein sequence ID" value="KAF6209184.1"/>
    <property type="molecule type" value="Genomic_DNA"/>
</dbReference>
<dbReference type="InterPro" id="IPR036875">
    <property type="entry name" value="Znf_CCHC_sf"/>
</dbReference>
<dbReference type="PANTHER" id="PTHR45823:SF1">
    <property type="entry name" value="T-SNARE COILED-COIL HOMOLOGY DOMAIN-CONTAINING PROTEIN"/>
    <property type="match status" value="1"/>
</dbReference>
<evidence type="ECO:0000256" key="2">
    <source>
        <dbReference type="SAM" id="MobiDB-lite"/>
    </source>
</evidence>
<dbReference type="OrthoDB" id="431034at2759"/>
<feature type="domain" description="CCHC-type" evidence="3">
    <location>
        <begin position="318"/>
        <end position="332"/>
    </location>
</feature>
<keyword evidence="1" id="KW-0863">Zinc-finger</keyword>
<reference evidence="4" key="1">
    <citation type="journal article" date="2021" name="Mol. Ecol. Resour.">
        <title>Apolygus lucorum genome provides insights into omnivorousness and mesophyll feeding.</title>
        <authorList>
            <person name="Liu Y."/>
            <person name="Liu H."/>
            <person name="Wang H."/>
            <person name="Huang T."/>
            <person name="Liu B."/>
            <person name="Yang B."/>
            <person name="Yin L."/>
            <person name="Li B."/>
            <person name="Zhang Y."/>
            <person name="Zhang S."/>
            <person name="Jiang F."/>
            <person name="Zhang X."/>
            <person name="Ren Y."/>
            <person name="Wang B."/>
            <person name="Wang S."/>
            <person name="Lu Y."/>
            <person name="Wu K."/>
            <person name="Fan W."/>
            <person name="Wang G."/>
        </authorList>
    </citation>
    <scope>NUCLEOTIDE SEQUENCE</scope>
    <source>
        <strain evidence="4">12Hb</strain>
    </source>
</reference>
<gene>
    <name evidence="4" type="ORF">GE061_014929</name>
</gene>
<evidence type="ECO:0000259" key="3">
    <source>
        <dbReference type="PROSITE" id="PS50158"/>
    </source>
</evidence>
<keyword evidence="5" id="KW-1185">Reference proteome</keyword>
<evidence type="ECO:0000313" key="4">
    <source>
        <dbReference type="EMBL" id="KAF6209184.1"/>
    </source>
</evidence>
<dbReference type="GO" id="GO:0008270">
    <property type="term" value="F:zinc ion binding"/>
    <property type="evidence" value="ECO:0007669"/>
    <property type="project" value="UniProtKB-KW"/>
</dbReference>
<keyword evidence="1" id="KW-0862">Zinc</keyword>
<evidence type="ECO:0000256" key="1">
    <source>
        <dbReference type="PROSITE-ProRule" id="PRU00047"/>
    </source>
</evidence>
<dbReference type="Proteomes" id="UP000466442">
    <property type="component" value="Unassembled WGS sequence"/>
</dbReference>
<feature type="region of interest" description="Disordered" evidence="2">
    <location>
        <begin position="341"/>
        <end position="385"/>
    </location>
</feature>
<sequence length="385" mass="42913">MASNDDDARSGGSQEERYSAIGSALTMDQVMNLWEEERSRSFGEFRLLLQQQLNAVQGQIESFCHSISQTMQRQTDRIIEELQSIRMQSEGDQGRADPRRNEHLKSTNSGTTTFKPSKFDGTEDWESYFIQFSAVANKNCWDDDTKAVALGAALNGAARDVLADIGPSASYRTLVEALEVRFGHKRQEQRYMTLLLARTQLAKEDLATYHQAVKTLARKALPGSSASSECMVVHLFVKGIRDSSLREKVAIAGPKSMTEAAEVALRLEAALLTSPVTVRSGEIVDEQFTDDRANRTTTTTQQLPNRRLYRDFRQPPTCWKCLQPGHLARWCPFLANQVPQTNNSTAGSSTPSLPYNRQHSHQAPNYEAPPPSTSKRHQGNGTSSE</sequence>
<feature type="compositionally biased region" description="Polar residues" evidence="2">
    <location>
        <begin position="341"/>
        <end position="363"/>
    </location>
</feature>
<keyword evidence="1" id="KW-0479">Metal-binding</keyword>
<proteinExistence type="predicted"/>
<dbReference type="PANTHER" id="PTHR45823">
    <property type="entry name" value="T-SNARE COILED-COIL HOMOLOGY DOMAIN-CONTAINING PROTEIN"/>
    <property type="match status" value="1"/>
</dbReference>
<protein>
    <recommendedName>
        <fullName evidence="3">CCHC-type domain-containing protein</fullName>
    </recommendedName>
</protein>
<feature type="compositionally biased region" description="Basic and acidic residues" evidence="2">
    <location>
        <begin position="92"/>
        <end position="105"/>
    </location>
</feature>
<evidence type="ECO:0000313" key="5">
    <source>
        <dbReference type="Proteomes" id="UP000466442"/>
    </source>
</evidence>
<dbReference type="AlphaFoldDB" id="A0A8S9XKS0"/>
<dbReference type="InterPro" id="IPR001878">
    <property type="entry name" value="Znf_CCHC"/>
</dbReference>
<dbReference type="GO" id="GO:0003676">
    <property type="term" value="F:nucleic acid binding"/>
    <property type="evidence" value="ECO:0007669"/>
    <property type="project" value="InterPro"/>
</dbReference>
<accession>A0A8S9XKS0</accession>
<feature type="compositionally biased region" description="Polar residues" evidence="2">
    <location>
        <begin position="106"/>
        <end position="115"/>
    </location>
</feature>
<dbReference type="SUPFAM" id="SSF57756">
    <property type="entry name" value="Retrovirus zinc finger-like domains"/>
    <property type="match status" value="1"/>
</dbReference>
<dbReference type="SMART" id="SM00343">
    <property type="entry name" value="ZnF_C2HC"/>
    <property type="match status" value="1"/>
</dbReference>
<comment type="caution">
    <text evidence="4">The sequence shown here is derived from an EMBL/GenBank/DDBJ whole genome shotgun (WGS) entry which is preliminary data.</text>
</comment>
<organism evidence="4 5">
    <name type="scientific">Apolygus lucorum</name>
    <name type="common">Small green plant bug</name>
    <name type="synonym">Lygocoris lucorum</name>
    <dbReference type="NCBI Taxonomy" id="248454"/>
    <lineage>
        <taxon>Eukaryota</taxon>
        <taxon>Metazoa</taxon>
        <taxon>Ecdysozoa</taxon>
        <taxon>Arthropoda</taxon>
        <taxon>Hexapoda</taxon>
        <taxon>Insecta</taxon>
        <taxon>Pterygota</taxon>
        <taxon>Neoptera</taxon>
        <taxon>Paraneoptera</taxon>
        <taxon>Hemiptera</taxon>
        <taxon>Heteroptera</taxon>
        <taxon>Panheteroptera</taxon>
        <taxon>Cimicomorpha</taxon>
        <taxon>Miridae</taxon>
        <taxon>Mirini</taxon>
        <taxon>Apolygus</taxon>
    </lineage>
</organism>